<evidence type="ECO:0000313" key="13">
    <source>
        <dbReference type="EMBL" id="MDE1463113.1"/>
    </source>
</evidence>
<feature type="domain" description="Mechanosensitive ion channel MscS porin" evidence="10">
    <location>
        <begin position="51"/>
        <end position="289"/>
    </location>
</feature>
<dbReference type="InterPro" id="IPR052702">
    <property type="entry name" value="MscS-like_channel"/>
</dbReference>
<dbReference type="SUPFAM" id="SSF50182">
    <property type="entry name" value="Sm-like ribonucleoproteins"/>
    <property type="match status" value="1"/>
</dbReference>
<protein>
    <submittedName>
        <fullName evidence="13">Mechanosensitive channel MscK</fullName>
    </submittedName>
</protein>
<proteinExistence type="inferred from homology"/>
<feature type="domain" description="Mechanosensitive ion channel MscS C-terminal" evidence="11">
    <location>
        <begin position="1005"/>
        <end position="1087"/>
    </location>
</feature>
<feature type="transmembrane region" description="Helical" evidence="7">
    <location>
        <begin position="660"/>
        <end position="681"/>
    </location>
</feature>
<dbReference type="InterPro" id="IPR049278">
    <property type="entry name" value="MS_channel_C"/>
</dbReference>
<dbReference type="InterPro" id="IPR025692">
    <property type="entry name" value="MscS_IM_dom1"/>
</dbReference>
<evidence type="ECO:0000259" key="10">
    <source>
        <dbReference type="Pfam" id="PF12795"/>
    </source>
</evidence>
<dbReference type="InterPro" id="IPR011014">
    <property type="entry name" value="MscS_channel_TM-2"/>
</dbReference>
<dbReference type="Gene3D" id="2.30.30.60">
    <property type="match status" value="1"/>
</dbReference>
<feature type="transmembrane region" description="Helical" evidence="7">
    <location>
        <begin position="847"/>
        <end position="871"/>
    </location>
</feature>
<keyword evidence="5 7" id="KW-1133">Transmembrane helix</keyword>
<dbReference type="Pfam" id="PF12795">
    <property type="entry name" value="MscS_porin"/>
    <property type="match status" value="1"/>
</dbReference>
<dbReference type="InterPro" id="IPR023408">
    <property type="entry name" value="MscS_beta-dom_sf"/>
</dbReference>
<dbReference type="SUPFAM" id="SSF82689">
    <property type="entry name" value="Mechanosensitive channel protein MscS (YggB), C-terminal domain"/>
    <property type="match status" value="1"/>
</dbReference>
<reference evidence="13 14" key="1">
    <citation type="submission" date="2022-11" db="EMBL/GenBank/DDBJ databases">
        <title>Spartinivicinus poritis sp. nov., isolated from scleractinian coral Porites lutea.</title>
        <authorList>
            <person name="Zhang G."/>
            <person name="Cai L."/>
            <person name="Wei Q."/>
        </authorList>
    </citation>
    <scope>NUCLEOTIDE SEQUENCE [LARGE SCALE GENOMIC DNA]</scope>
    <source>
        <strain evidence="13 14">A2-2</strain>
    </source>
</reference>
<dbReference type="Gene3D" id="1.10.287.1260">
    <property type="match status" value="1"/>
</dbReference>
<gene>
    <name evidence="13" type="primary">mscK</name>
    <name evidence="13" type="ORF">ORQ98_14185</name>
</gene>
<dbReference type="InterPro" id="IPR006685">
    <property type="entry name" value="MscS_channel_2nd"/>
</dbReference>
<dbReference type="InterPro" id="IPR011066">
    <property type="entry name" value="MscS_channel_C_sf"/>
</dbReference>
<dbReference type="Gene3D" id="3.30.70.100">
    <property type="match status" value="1"/>
</dbReference>
<dbReference type="InterPro" id="IPR010920">
    <property type="entry name" value="LSM_dom_sf"/>
</dbReference>
<name>A0ABT5U9S4_9GAMM</name>
<evidence type="ECO:0000256" key="7">
    <source>
        <dbReference type="SAM" id="Phobius"/>
    </source>
</evidence>
<feature type="domain" description="Mechanosensitive ion channel inner membrane" evidence="9">
    <location>
        <begin position="511"/>
        <end position="827"/>
    </location>
</feature>
<evidence type="ECO:0000313" key="14">
    <source>
        <dbReference type="Proteomes" id="UP001528823"/>
    </source>
</evidence>
<dbReference type="EMBL" id="JAPMOU010000017">
    <property type="protein sequence ID" value="MDE1463113.1"/>
    <property type="molecule type" value="Genomic_DNA"/>
</dbReference>
<feature type="transmembrane region" description="Helical" evidence="7">
    <location>
        <begin position="915"/>
        <end position="943"/>
    </location>
</feature>
<evidence type="ECO:0000256" key="3">
    <source>
        <dbReference type="ARBA" id="ARBA00022475"/>
    </source>
</evidence>
<feature type="transmembrane region" description="Helical" evidence="7">
    <location>
        <begin position="506"/>
        <end position="523"/>
    </location>
</feature>
<feature type="transmembrane region" description="Helical" evidence="7">
    <location>
        <begin position="723"/>
        <end position="745"/>
    </location>
</feature>
<dbReference type="Proteomes" id="UP001528823">
    <property type="component" value="Unassembled WGS sequence"/>
</dbReference>
<feature type="domain" description="Mechanosensitive ion channel MscS" evidence="8">
    <location>
        <begin position="931"/>
        <end position="996"/>
    </location>
</feature>
<dbReference type="InterPro" id="IPR024393">
    <property type="entry name" value="MscS_porin"/>
</dbReference>
<comment type="similarity">
    <text evidence="2">Belongs to the MscS (TC 1.A.23) family.</text>
</comment>
<comment type="subcellular location">
    <subcellularLocation>
        <location evidence="1">Cell membrane</location>
        <topology evidence="1">Multi-pass membrane protein</topology>
    </subcellularLocation>
</comment>
<feature type="domain" description="Mechanosensitive ion channel transmembrane helices 2/3" evidence="12">
    <location>
        <begin position="889"/>
        <end position="929"/>
    </location>
</feature>
<evidence type="ECO:0000259" key="9">
    <source>
        <dbReference type="Pfam" id="PF12794"/>
    </source>
</evidence>
<evidence type="ECO:0000259" key="8">
    <source>
        <dbReference type="Pfam" id="PF00924"/>
    </source>
</evidence>
<comment type="caution">
    <text evidence="13">The sequence shown here is derived from an EMBL/GenBank/DDBJ whole genome shotgun (WGS) entry which is preliminary data.</text>
</comment>
<dbReference type="InterPro" id="IPR049142">
    <property type="entry name" value="MS_channel_1st"/>
</dbReference>
<keyword evidence="4 7" id="KW-0812">Transmembrane</keyword>
<evidence type="ECO:0000256" key="2">
    <source>
        <dbReference type="ARBA" id="ARBA00008017"/>
    </source>
</evidence>
<dbReference type="NCBIfam" id="NF008438">
    <property type="entry name" value="PRK11281.1"/>
    <property type="match status" value="1"/>
</dbReference>
<dbReference type="Pfam" id="PF00924">
    <property type="entry name" value="MS_channel_2nd"/>
    <property type="match status" value="1"/>
</dbReference>
<dbReference type="SUPFAM" id="SSF82861">
    <property type="entry name" value="Mechanosensitive channel protein MscS (YggB), transmembrane region"/>
    <property type="match status" value="1"/>
</dbReference>
<evidence type="ECO:0000256" key="5">
    <source>
        <dbReference type="ARBA" id="ARBA00022989"/>
    </source>
</evidence>
<evidence type="ECO:0000256" key="4">
    <source>
        <dbReference type="ARBA" id="ARBA00022692"/>
    </source>
</evidence>
<accession>A0ABT5U9S4</accession>
<feature type="transmembrane region" description="Helical" evidence="7">
    <location>
        <begin position="794"/>
        <end position="811"/>
    </location>
</feature>
<dbReference type="Pfam" id="PF12794">
    <property type="entry name" value="MscS_TM"/>
    <property type="match status" value="1"/>
</dbReference>
<dbReference type="PANTHER" id="PTHR30347:SF1">
    <property type="entry name" value="MECHANOSENSITIVE CHANNEL MSCK"/>
    <property type="match status" value="1"/>
</dbReference>
<feature type="transmembrane region" description="Helical" evidence="7">
    <location>
        <begin position="553"/>
        <end position="575"/>
    </location>
</feature>
<keyword evidence="14" id="KW-1185">Reference proteome</keyword>
<evidence type="ECO:0000259" key="12">
    <source>
        <dbReference type="Pfam" id="PF21088"/>
    </source>
</evidence>
<dbReference type="RefSeq" id="WP_274689459.1">
    <property type="nucleotide sequence ID" value="NZ_JAPMOU010000017.1"/>
</dbReference>
<evidence type="ECO:0000259" key="11">
    <source>
        <dbReference type="Pfam" id="PF21082"/>
    </source>
</evidence>
<feature type="transmembrane region" description="Helical" evidence="7">
    <location>
        <begin position="635"/>
        <end position="654"/>
    </location>
</feature>
<sequence>MLYQSIQHIVKCFSVGLLLVLLLKPVYLYAAGDESGLDIKLPTTSALTESLKRIEKKKLEENEAELLRDIIEKTIDDLNNIEKYKKKYKELRIEYKAIPAKLKKVEAEATKITIPENEALLKKYQGMDSRALDETISDKQGQLAEFQSQLDRTKSLITITQKLPESTKEEIRKNNDQIAELNVLIRDIESGEDSDSFPEERSQQNLAHIELLQQKSSLLRLQGRNSSKSLKLLQAQEALLSAQINLMDKQVKAMETLVIYKRKEEADKVRESATKVTESITKNHPIVQKEAAKNLDHSNALSQVAEKIGVYSKKVSKIKRDQETIKKIQQDIEQQTALLGGSHNLGKFLRKQKQNLPKTEFIQDLPEVITNLRFEQFQLEGEKKKLKERYIKKLSKKLPEDIPKQEHALIIDEVTKLVNTRKELLDSLINQHDKLLKEAIELAGDQKSLEKSRHELAVKLQKQLFWIASNDQMDLDWFGSFSDNFSNQMSKLKGNPWNSLIQNVQARWPLALMFMALILFCIFRRHSLVNYQAWQTEKVGKVQRDNLSVTPKVLAVSFMHSLPIPLALLALGFFMNGGETSTLSKTLSDGFIAAAIASLCVIWLKEITKPDGISTEHFKWKPNVSQHVHQHTRRLALGLVPLAFITAASSHLMVALDSDVIGQIPFMIASLLLSMALVRLIQPPLTLFKSVLLHYLFGYFFALTPLAMVVLTLMGYFYTALTVQGLVLTSLYVVFGWTIIHALIIRNLHVAARRLAFQRALEKRAASRDAEQSQDVFEEPTIDIEAISSQSTRLINAAMLAMLVGIFYLIWSSLLPVFEYLNTFTLWEYKSTTDTGTELVPIKLKDFLLSLLIFGIAMVLSRNLPGLLEIAILSKLRLRQGSAYALTTMVRYLISGFGIIMALSTLGLEWSKLQWLVAALGVGLGFGLQEIFANFISGLIILFERPVRIGDTVTIGDQHGVVSRIRIRATTITDWDNKEIIIPNKVFVTDQLINWSLSNPITRVIINVGVAYGSDLDLTRKLLLKAAHEHPKVLHDPAPDVFFLAFGDSTLNHELRIHVQELRDRLPVIDQLNRTINQLFAKHNIEIAFPQQDIHIKEWPQQMLPSPEDDS</sequence>
<keyword evidence="6 7" id="KW-0472">Membrane</keyword>
<organism evidence="13 14">
    <name type="scientific">Spartinivicinus poritis</name>
    <dbReference type="NCBI Taxonomy" id="2994640"/>
    <lineage>
        <taxon>Bacteria</taxon>
        <taxon>Pseudomonadati</taxon>
        <taxon>Pseudomonadota</taxon>
        <taxon>Gammaproteobacteria</taxon>
        <taxon>Oceanospirillales</taxon>
        <taxon>Zooshikellaceae</taxon>
        <taxon>Spartinivicinus</taxon>
    </lineage>
</organism>
<evidence type="ECO:0000256" key="1">
    <source>
        <dbReference type="ARBA" id="ARBA00004651"/>
    </source>
</evidence>
<feature type="transmembrane region" description="Helical" evidence="7">
    <location>
        <begin position="693"/>
        <end position="717"/>
    </location>
</feature>
<dbReference type="PANTHER" id="PTHR30347">
    <property type="entry name" value="POTASSIUM CHANNEL RELATED"/>
    <property type="match status" value="1"/>
</dbReference>
<dbReference type="Pfam" id="PF21088">
    <property type="entry name" value="MS_channel_1st"/>
    <property type="match status" value="1"/>
</dbReference>
<dbReference type="Pfam" id="PF21082">
    <property type="entry name" value="MS_channel_3rd"/>
    <property type="match status" value="1"/>
</dbReference>
<evidence type="ECO:0000256" key="6">
    <source>
        <dbReference type="ARBA" id="ARBA00023136"/>
    </source>
</evidence>
<keyword evidence="3" id="KW-1003">Cell membrane</keyword>
<feature type="transmembrane region" description="Helical" evidence="7">
    <location>
        <begin position="587"/>
        <end position="604"/>
    </location>
</feature>